<dbReference type="RefSeq" id="WP_038105991.1">
    <property type="nucleotide sequence ID" value="NZ_JHEG04000001.1"/>
</dbReference>
<evidence type="ECO:0000313" key="4">
    <source>
        <dbReference type="EMBL" id="KAF3887608.1"/>
    </source>
</evidence>
<dbReference type="EMBL" id="JHEG04000001">
    <property type="protein sequence ID" value="KAF3887608.1"/>
    <property type="molecule type" value="Genomic_DNA"/>
</dbReference>
<proteinExistence type="predicted"/>
<dbReference type="Proteomes" id="UP000029738">
    <property type="component" value="Unassembled WGS sequence"/>
</dbReference>
<keyword evidence="6" id="KW-1185">Reference proteome</keyword>
<sequence length="189" mass="21187">MRATTGSVNNTPSSATTPSYSPSVPLSVYRDLTSELHAVRANLDSLSAQNQQLVQENELLRQEISKAVESILHLQKLVDSQPKVSYYQAPPPSSHDSKPHAKRQMAQHNAKKQVVRPRPLVVTNEVEVDIPTPQSVYVEEQEASYYLQDEPEPSQLNSWWFIVAILFIIVMGFGAGYLIVRPLLGQHTR</sequence>
<keyword evidence="3" id="KW-0472">Membrane</keyword>
<evidence type="ECO:0000256" key="2">
    <source>
        <dbReference type="SAM" id="MobiDB-lite"/>
    </source>
</evidence>
<gene>
    <name evidence="5" type="ORF">DA73_0214670</name>
    <name evidence="4" type="ORF">DA73_0400020535</name>
</gene>
<reference evidence="4" key="2">
    <citation type="submission" date="2019-11" db="EMBL/GenBank/DDBJ databases">
        <title>Improved Assembly of Tolypothrix boutellei genome.</title>
        <authorList>
            <person name="Sarangi A.N."/>
            <person name="Mukherjee M."/>
            <person name="Ghosh S."/>
            <person name="Singh D."/>
            <person name="Das A."/>
            <person name="Kant S."/>
            <person name="Prusty A."/>
            <person name="Tripathy S."/>
        </authorList>
    </citation>
    <scope>NUCLEOTIDE SEQUENCE</scope>
    <source>
        <strain evidence="4">VB521301</strain>
    </source>
</reference>
<protein>
    <submittedName>
        <fullName evidence="5">Uncharacterized protein</fullName>
    </submittedName>
</protein>
<feature type="compositionally biased region" description="Basic residues" evidence="2">
    <location>
        <begin position="100"/>
        <end position="110"/>
    </location>
</feature>
<feature type="coiled-coil region" evidence="1">
    <location>
        <begin position="29"/>
        <end position="70"/>
    </location>
</feature>
<feature type="region of interest" description="Disordered" evidence="2">
    <location>
        <begin position="1"/>
        <end position="24"/>
    </location>
</feature>
<feature type="compositionally biased region" description="Low complexity" evidence="2">
    <location>
        <begin position="7"/>
        <end position="24"/>
    </location>
</feature>
<evidence type="ECO:0000313" key="6">
    <source>
        <dbReference type="Proteomes" id="UP000029738"/>
    </source>
</evidence>
<keyword evidence="3" id="KW-0812">Transmembrane</keyword>
<keyword evidence="3" id="KW-1133">Transmembrane helix</keyword>
<reference evidence="5" key="1">
    <citation type="journal article" date="2015" name="Genome Announc.">
        <title>Draft Genome Sequence of Tolypothrix boutellei Strain VB521301.</title>
        <authorList>
            <person name="Chandrababunaidu M.M."/>
            <person name="Singh D."/>
            <person name="Sen D."/>
            <person name="Bhan S."/>
            <person name="Das S."/>
            <person name="Gupta A."/>
            <person name="Adhikary S.P."/>
            <person name="Tripathy S."/>
        </authorList>
    </citation>
    <scope>NUCLEOTIDE SEQUENCE</scope>
    <source>
        <strain evidence="5">VB521301</strain>
    </source>
</reference>
<accession>A0A0C1NAI9</accession>
<comment type="caution">
    <text evidence="5">The sequence shown here is derived from an EMBL/GenBank/DDBJ whole genome shotgun (WGS) entry which is preliminary data.</text>
</comment>
<dbReference type="AlphaFoldDB" id="A0A0C1NAI9"/>
<dbReference type="EMBL" id="JHEG02000043">
    <property type="protein sequence ID" value="KIE11727.1"/>
    <property type="molecule type" value="Genomic_DNA"/>
</dbReference>
<feature type="region of interest" description="Disordered" evidence="2">
    <location>
        <begin position="85"/>
        <end position="110"/>
    </location>
</feature>
<evidence type="ECO:0000313" key="5">
    <source>
        <dbReference type="EMBL" id="KIE11727.1"/>
    </source>
</evidence>
<keyword evidence="1" id="KW-0175">Coiled coil</keyword>
<dbReference type="STRING" id="1479485.DA73_0214670"/>
<organism evidence="5">
    <name type="scientific">Tolypothrix bouteillei VB521301</name>
    <dbReference type="NCBI Taxonomy" id="1479485"/>
    <lineage>
        <taxon>Bacteria</taxon>
        <taxon>Bacillati</taxon>
        <taxon>Cyanobacteriota</taxon>
        <taxon>Cyanophyceae</taxon>
        <taxon>Nostocales</taxon>
        <taxon>Tolypothrichaceae</taxon>
        <taxon>Tolypothrix</taxon>
    </lineage>
</organism>
<feature type="transmembrane region" description="Helical" evidence="3">
    <location>
        <begin position="159"/>
        <end position="180"/>
    </location>
</feature>
<evidence type="ECO:0000256" key="1">
    <source>
        <dbReference type="SAM" id="Coils"/>
    </source>
</evidence>
<evidence type="ECO:0000256" key="3">
    <source>
        <dbReference type="SAM" id="Phobius"/>
    </source>
</evidence>
<dbReference type="OrthoDB" id="425114at2"/>
<name>A0A0C1NAI9_9CYAN</name>